<evidence type="ECO:0000313" key="2">
    <source>
        <dbReference type="Proteomes" id="UP000887577"/>
    </source>
</evidence>
<reference evidence="3" key="1">
    <citation type="submission" date="2022-11" db="UniProtKB">
        <authorList>
            <consortium name="WormBaseParasite"/>
        </authorList>
    </citation>
    <scope>IDENTIFICATION</scope>
</reference>
<evidence type="ECO:0000256" key="1">
    <source>
        <dbReference type="SAM" id="Phobius"/>
    </source>
</evidence>
<accession>A0A914Z4B5</accession>
<name>A0A914Z4B5_9BILA</name>
<evidence type="ECO:0000313" key="3">
    <source>
        <dbReference type="WBParaSite" id="PSU_v2.g7534.t1"/>
    </source>
</evidence>
<feature type="transmembrane region" description="Helical" evidence="1">
    <location>
        <begin position="162"/>
        <end position="189"/>
    </location>
</feature>
<proteinExistence type="predicted"/>
<dbReference type="AlphaFoldDB" id="A0A914Z4B5"/>
<keyword evidence="1" id="KW-0812">Transmembrane</keyword>
<dbReference type="WBParaSite" id="PSU_v2.g7534.t1">
    <property type="protein sequence ID" value="PSU_v2.g7534.t1"/>
    <property type="gene ID" value="PSU_v2.g7534"/>
</dbReference>
<keyword evidence="2" id="KW-1185">Reference proteome</keyword>
<keyword evidence="1" id="KW-1133">Transmembrane helix</keyword>
<sequence>MLSNGSAAGILRGDDVMLTTKRPINLVSTFEKLEYDVCEDDCSGGSQRCHESLDSWGGAVGACSKFLPCCEFKVKNGKDNDELVFGSRGRGIRSKFPGSLKDELVDVQPNGYLDSCDPNINDVDKMIRLPSWPITVKNAKMHVSEVAPSTPKLNDSSSMASFPWLAIFITVFVIIFAVFGIGFVVFYLFKKRQSSKLVSPPSDITESPTVSDTNVATLETPSEMKLDLNFTKSDPLQNSEKCQKKKLEKKIKVKTKTIQKLKINENDPNPTIILSPTIMKTKKCDPTIERVIPRSLKSVKTDSLDETTKKDNMCQGLSL</sequence>
<keyword evidence="1" id="KW-0472">Membrane</keyword>
<dbReference type="Proteomes" id="UP000887577">
    <property type="component" value="Unplaced"/>
</dbReference>
<protein>
    <submittedName>
        <fullName evidence="3">Uncharacterized protein</fullName>
    </submittedName>
</protein>
<organism evidence="2 3">
    <name type="scientific">Panagrolaimus superbus</name>
    <dbReference type="NCBI Taxonomy" id="310955"/>
    <lineage>
        <taxon>Eukaryota</taxon>
        <taxon>Metazoa</taxon>
        <taxon>Ecdysozoa</taxon>
        <taxon>Nematoda</taxon>
        <taxon>Chromadorea</taxon>
        <taxon>Rhabditida</taxon>
        <taxon>Tylenchina</taxon>
        <taxon>Panagrolaimomorpha</taxon>
        <taxon>Panagrolaimoidea</taxon>
        <taxon>Panagrolaimidae</taxon>
        <taxon>Panagrolaimus</taxon>
    </lineage>
</organism>